<dbReference type="Gene3D" id="3.30.40.10">
    <property type="entry name" value="Zinc/RING finger domain, C3HC4 (zinc finger)"/>
    <property type="match status" value="1"/>
</dbReference>
<reference evidence="1 2" key="1">
    <citation type="journal article" date="2018" name="BMC Genomics">
        <title>Genomic comparison of Trypanosoma conorhini and Trypanosoma rangeli to Trypanosoma cruzi strains of high and low virulence.</title>
        <authorList>
            <person name="Bradwell K.R."/>
            <person name="Koparde V.N."/>
            <person name="Matveyev A.V."/>
            <person name="Serrano M.G."/>
            <person name="Alves J.M."/>
            <person name="Parikh H."/>
            <person name="Huang B."/>
            <person name="Lee V."/>
            <person name="Espinosa-Alvarez O."/>
            <person name="Ortiz P.A."/>
            <person name="Costa-Martins A.G."/>
            <person name="Teixeira M.M."/>
            <person name="Buck G.A."/>
        </authorList>
    </citation>
    <scope>NUCLEOTIDE SEQUENCE [LARGE SCALE GENOMIC DNA]</scope>
    <source>
        <strain evidence="1 2">AM80</strain>
    </source>
</reference>
<comment type="caution">
    <text evidence="1">The sequence shown here is derived from an EMBL/GenBank/DDBJ whole genome shotgun (WGS) entry which is preliminary data.</text>
</comment>
<dbReference type="InterPro" id="IPR013083">
    <property type="entry name" value="Znf_RING/FYVE/PHD"/>
</dbReference>
<sequence>MGAIVTIHKMETAEAEVFDGVVPLDRKDFDKIQQMTFCPDCGRLFDALRRPRRCRVCGEALCKRCCLLCRNWKWRPICAHCMDNCLRNYYERTKGGSLDEVYHHEHYRRKQDKKAGSGNFLRGFFITAFDPRKLILAKKSRRRAERDISQGL</sequence>
<evidence type="ECO:0008006" key="3">
    <source>
        <dbReference type="Google" id="ProtNLM"/>
    </source>
</evidence>
<proteinExistence type="predicted"/>
<evidence type="ECO:0000313" key="1">
    <source>
        <dbReference type="EMBL" id="RNF00576.1"/>
    </source>
</evidence>
<name>A0A422N541_TRYRA</name>
<organism evidence="1 2">
    <name type="scientific">Trypanosoma rangeli</name>
    <dbReference type="NCBI Taxonomy" id="5698"/>
    <lineage>
        <taxon>Eukaryota</taxon>
        <taxon>Discoba</taxon>
        <taxon>Euglenozoa</taxon>
        <taxon>Kinetoplastea</taxon>
        <taxon>Metakinetoplastina</taxon>
        <taxon>Trypanosomatida</taxon>
        <taxon>Trypanosomatidae</taxon>
        <taxon>Trypanosoma</taxon>
        <taxon>Herpetosoma</taxon>
    </lineage>
</organism>
<gene>
    <name evidence="1" type="ORF">TraAM80_07480</name>
</gene>
<accession>A0A422N541</accession>
<dbReference type="RefSeq" id="XP_029235845.1">
    <property type="nucleotide sequence ID" value="XM_029384270.1"/>
</dbReference>
<evidence type="ECO:0000313" key="2">
    <source>
        <dbReference type="Proteomes" id="UP000283634"/>
    </source>
</evidence>
<dbReference type="EMBL" id="MKGL01000317">
    <property type="protein sequence ID" value="RNF00576.1"/>
    <property type="molecule type" value="Genomic_DNA"/>
</dbReference>
<dbReference type="SUPFAM" id="SSF57903">
    <property type="entry name" value="FYVE/PHD zinc finger"/>
    <property type="match status" value="1"/>
</dbReference>
<keyword evidence="2" id="KW-1185">Reference proteome</keyword>
<dbReference type="Proteomes" id="UP000283634">
    <property type="component" value="Unassembled WGS sequence"/>
</dbReference>
<dbReference type="OrthoDB" id="10358521at2759"/>
<protein>
    <recommendedName>
        <fullName evidence="3">FYVE-type domain-containing protein</fullName>
    </recommendedName>
</protein>
<dbReference type="AlphaFoldDB" id="A0A422N541"/>
<dbReference type="GeneID" id="40331413"/>
<dbReference type="InterPro" id="IPR011011">
    <property type="entry name" value="Znf_FYVE_PHD"/>
</dbReference>